<dbReference type="Gene3D" id="2.40.50.100">
    <property type="match status" value="1"/>
</dbReference>
<dbReference type="Pfam" id="PF01597">
    <property type="entry name" value="GCV_H"/>
    <property type="match status" value="1"/>
</dbReference>
<dbReference type="HAMAP" id="MF_00272">
    <property type="entry name" value="GcvH"/>
    <property type="match status" value="1"/>
</dbReference>
<dbReference type="InterPro" id="IPR003016">
    <property type="entry name" value="2-oxoA_DH_lipoyl-BS"/>
</dbReference>
<dbReference type="GO" id="GO:0005829">
    <property type="term" value="C:cytosol"/>
    <property type="evidence" value="ECO:0007669"/>
    <property type="project" value="TreeGrafter"/>
</dbReference>
<dbReference type="CDD" id="cd06848">
    <property type="entry name" value="GCS_H"/>
    <property type="match status" value="1"/>
</dbReference>
<dbReference type="InterPro" id="IPR033753">
    <property type="entry name" value="GCV_H/Fam206"/>
</dbReference>
<evidence type="ECO:0000256" key="1">
    <source>
        <dbReference type="ARBA" id="ARBA00009249"/>
    </source>
</evidence>
<dbReference type="PANTHER" id="PTHR11715">
    <property type="entry name" value="GLYCINE CLEAVAGE SYSTEM H PROTEIN"/>
    <property type="match status" value="1"/>
</dbReference>
<dbReference type="NCBIfam" id="TIGR00527">
    <property type="entry name" value="gcvH"/>
    <property type="match status" value="1"/>
</dbReference>
<gene>
    <name evidence="4" type="ORF">METZ01_LOCUS32874</name>
</gene>
<dbReference type="NCBIfam" id="NF002270">
    <property type="entry name" value="PRK01202.1"/>
    <property type="match status" value="1"/>
</dbReference>
<dbReference type="GO" id="GO:0019464">
    <property type="term" value="P:glycine decarboxylation via glycine cleavage system"/>
    <property type="evidence" value="ECO:0007669"/>
    <property type="project" value="InterPro"/>
</dbReference>
<dbReference type="InterPro" id="IPR011053">
    <property type="entry name" value="Single_hybrid_motif"/>
</dbReference>
<sequence>MSEIPKELRYTKEHEWIRRDGGDMVIGITDFAQDGLSAVVWVELPEVGTEVSAMKAFASVESVKSVSEIYAPVSGKVVAVNDSLEDAPEKINEDPYGEGWICRMTVSLASEFENLLDAAGYAALIGE</sequence>
<dbReference type="PANTHER" id="PTHR11715:SF3">
    <property type="entry name" value="GLYCINE CLEAVAGE SYSTEM H PROTEIN-RELATED"/>
    <property type="match status" value="1"/>
</dbReference>
<evidence type="ECO:0000313" key="4">
    <source>
        <dbReference type="EMBL" id="SUZ80020.1"/>
    </source>
</evidence>
<dbReference type="InterPro" id="IPR017453">
    <property type="entry name" value="GCV_H_sub"/>
</dbReference>
<dbReference type="AlphaFoldDB" id="A0A381QLU3"/>
<dbReference type="GO" id="GO:0005960">
    <property type="term" value="C:glycine cleavage complex"/>
    <property type="evidence" value="ECO:0007669"/>
    <property type="project" value="InterPro"/>
</dbReference>
<comment type="similarity">
    <text evidence="1">Belongs to the GcvH family.</text>
</comment>
<protein>
    <recommendedName>
        <fullName evidence="3">Lipoyl-binding domain-containing protein</fullName>
    </recommendedName>
</protein>
<proteinExistence type="inferred from homology"/>
<dbReference type="PROSITE" id="PS00189">
    <property type="entry name" value="LIPOYL"/>
    <property type="match status" value="1"/>
</dbReference>
<name>A0A381QLU3_9ZZZZ</name>
<evidence type="ECO:0000256" key="2">
    <source>
        <dbReference type="ARBA" id="ARBA00022823"/>
    </source>
</evidence>
<dbReference type="InterPro" id="IPR002930">
    <property type="entry name" value="GCV_H"/>
</dbReference>
<reference evidence="4" key="1">
    <citation type="submission" date="2018-05" db="EMBL/GenBank/DDBJ databases">
        <authorList>
            <person name="Lanie J.A."/>
            <person name="Ng W.-L."/>
            <person name="Kazmierczak K.M."/>
            <person name="Andrzejewski T.M."/>
            <person name="Davidsen T.M."/>
            <person name="Wayne K.J."/>
            <person name="Tettelin H."/>
            <person name="Glass J.I."/>
            <person name="Rusch D."/>
            <person name="Podicherti R."/>
            <person name="Tsui H.-C.T."/>
            <person name="Winkler M.E."/>
        </authorList>
    </citation>
    <scope>NUCLEOTIDE SEQUENCE</scope>
</reference>
<dbReference type="SUPFAM" id="SSF51230">
    <property type="entry name" value="Single hybrid motif"/>
    <property type="match status" value="1"/>
</dbReference>
<dbReference type="InterPro" id="IPR000089">
    <property type="entry name" value="Biotin_lipoyl"/>
</dbReference>
<dbReference type="EMBL" id="UINC01001411">
    <property type="protein sequence ID" value="SUZ80020.1"/>
    <property type="molecule type" value="Genomic_DNA"/>
</dbReference>
<dbReference type="PROSITE" id="PS50968">
    <property type="entry name" value="BIOTINYL_LIPOYL"/>
    <property type="match status" value="1"/>
</dbReference>
<dbReference type="GO" id="GO:0009249">
    <property type="term" value="P:protein lipoylation"/>
    <property type="evidence" value="ECO:0007669"/>
    <property type="project" value="TreeGrafter"/>
</dbReference>
<accession>A0A381QLU3</accession>
<organism evidence="4">
    <name type="scientific">marine metagenome</name>
    <dbReference type="NCBI Taxonomy" id="408172"/>
    <lineage>
        <taxon>unclassified sequences</taxon>
        <taxon>metagenomes</taxon>
        <taxon>ecological metagenomes</taxon>
    </lineage>
</organism>
<evidence type="ECO:0000259" key="3">
    <source>
        <dbReference type="PROSITE" id="PS50968"/>
    </source>
</evidence>
<feature type="domain" description="Lipoyl-binding" evidence="3">
    <location>
        <begin position="23"/>
        <end position="105"/>
    </location>
</feature>
<keyword evidence="2" id="KW-0450">Lipoyl</keyword>